<proteinExistence type="inferred from homology"/>
<dbReference type="Gene3D" id="3.90.190.10">
    <property type="entry name" value="Protein tyrosine phosphatase superfamily"/>
    <property type="match status" value="1"/>
</dbReference>
<evidence type="ECO:0000313" key="3">
    <source>
        <dbReference type="EMBL" id="REF35010.1"/>
    </source>
</evidence>
<dbReference type="InterPro" id="IPR029021">
    <property type="entry name" value="Prot-tyrosine_phosphatase-like"/>
</dbReference>
<organism evidence="3 4">
    <name type="scientific">Thermasporomyces composti</name>
    <dbReference type="NCBI Taxonomy" id="696763"/>
    <lineage>
        <taxon>Bacteria</taxon>
        <taxon>Bacillati</taxon>
        <taxon>Actinomycetota</taxon>
        <taxon>Actinomycetes</taxon>
        <taxon>Propionibacteriales</taxon>
        <taxon>Nocardioidaceae</taxon>
        <taxon>Thermasporomyces</taxon>
    </lineage>
</organism>
<comment type="caution">
    <text evidence="3">The sequence shown here is derived from an EMBL/GenBank/DDBJ whole genome shotgun (WGS) entry which is preliminary data.</text>
</comment>
<gene>
    <name evidence="3" type="ORF">DFJ64_0379</name>
</gene>
<protein>
    <submittedName>
        <fullName evidence="3">Protein tyrosine/serine phosphatase</fullName>
    </submittedName>
</protein>
<dbReference type="PROSITE" id="PS50056">
    <property type="entry name" value="TYR_PHOSPHATASE_2"/>
    <property type="match status" value="1"/>
</dbReference>
<reference evidence="3 4" key="1">
    <citation type="submission" date="2018-08" db="EMBL/GenBank/DDBJ databases">
        <title>Sequencing the genomes of 1000 actinobacteria strains.</title>
        <authorList>
            <person name="Klenk H.-P."/>
        </authorList>
    </citation>
    <scope>NUCLEOTIDE SEQUENCE [LARGE SCALE GENOMIC DNA]</scope>
    <source>
        <strain evidence="3 4">DSM 22891</strain>
    </source>
</reference>
<dbReference type="InterPro" id="IPR016130">
    <property type="entry name" value="Tyr_Pase_AS"/>
</dbReference>
<dbReference type="Proteomes" id="UP000256485">
    <property type="component" value="Unassembled WGS sequence"/>
</dbReference>
<evidence type="ECO:0000256" key="1">
    <source>
        <dbReference type="ARBA" id="ARBA00009580"/>
    </source>
</evidence>
<dbReference type="GO" id="GO:0004721">
    <property type="term" value="F:phosphoprotein phosphatase activity"/>
    <property type="evidence" value="ECO:0007669"/>
    <property type="project" value="InterPro"/>
</dbReference>
<evidence type="ECO:0000313" key="4">
    <source>
        <dbReference type="Proteomes" id="UP000256485"/>
    </source>
</evidence>
<sequence>MTSVTPLHLDWPNCLNARDLGGLPTADGRTIRREALVRTDNHTKLTEEGVRAVKEYGVSRIIDLRRTTECERAPSPFQGSSLYRSIPVQDPADPDNESLSLAEIYIAMLDLRPQLFAAAVGAIADAPPGPVVVHCAGGKDRTGMVVAMALRIAGVEPDVIAQDYALSQERLAEENAAVLARIEDPVLRENVRRLQVTAPETMLTTLAHLESRYGGVAEYLKGGGLTDDQLTALRQRLV</sequence>
<feature type="domain" description="Tyrosine specific protein phosphatases" evidence="2">
    <location>
        <begin position="114"/>
        <end position="150"/>
    </location>
</feature>
<dbReference type="PANTHER" id="PTHR31126:SF1">
    <property type="entry name" value="TYROSINE SPECIFIC PROTEIN PHOSPHATASES DOMAIN-CONTAINING PROTEIN"/>
    <property type="match status" value="1"/>
</dbReference>
<accession>A0A3D9V488</accession>
<dbReference type="PANTHER" id="PTHR31126">
    <property type="entry name" value="TYROSINE-PROTEIN PHOSPHATASE"/>
    <property type="match status" value="1"/>
</dbReference>
<dbReference type="AlphaFoldDB" id="A0A3D9V488"/>
<comment type="similarity">
    <text evidence="1">Belongs to the protein-tyrosine phosphatase family.</text>
</comment>
<keyword evidence="4" id="KW-1185">Reference proteome</keyword>
<dbReference type="SUPFAM" id="SSF52799">
    <property type="entry name" value="(Phosphotyrosine protein) phosphatases II"/>
    <property type="match status" value="1"/>
</dbReference>
<evidence type="ECO:0000259" key="2">
    <source>
        <dbReference type="PROSITE" id="PS50056"/>
    </source>
</evidence>
<dbReference type="InterPro" id="IPR026893">
    <property type="entry name" value="Tyr/Ser_Pase_IphP-type"/>
</dbReference>
<dbReference type="PROSITE" id="PS00383">
    <property type="entry name" value="TYR_PHOSPHATASE_1"/>
    <property type="match status" value="1"/>
</dbReference>
<dbReference type="EMBL" id="QTUC01000001">
    <property type="protein sequence ID" value="REF35010.1"/>
    <property type="molecule type" value="Genomic_DNA"/>
</dbReference>
<dbReference type="Pfam" id="PF13350">
    <property type="entry name" value="Y_phosphatase3"/>
    <property type="match status" value="1"/>
</dbReference>
<name>A0A3D9V488_THECX</name>
<dbReference type="InterPro" id="IPR000387">
    <property type="entry name" value="Tyr_Pase_dom"/>
</dbReference>